<protein>
    <submittedName>
        <fullName evidence="2">von Willebrand factor A domain-containing protein 5A</fullName>
    </submittedName>
</protein>
<dbReference type="PANTHER" id="PTHR45737:SF6">
    <property type="entry name" value="VON WILLEBRAND FACTOR A DOMAIN-CONTAINING PROTEIN 5A"/>
    <property type="match status" value="1"/>
</dbReference>
<evidence type="ECO:0000313" key="2">
    <source>
        <dbReference type="EMBL" id="JAP62062.1"/>
    </source>
</evidence>
<evidence type="ECO:0000259" key="1">
    <source>
        <dbReference type="Pfam" id="PF13768"/>
    </source>
</evidence>
<proteinExistence type="predicted"/>
<reference evidence="2" key="1">
    <citation type="submission" date="2016-01" db="EMBL/GenBank/DDBJ databases">
        <title>Reference transcriptome for the parasite Schistocephalus solidus: insights into the molecular evolution of parasitism.</title>
        <authorList>
            <person name="Hebert F.O."/>
            <person name="Grambauer S."/>
            <person name="Barber I."/>
            <person name="Landry C.R."/>
            <person name="Aubin-Horth N."/>
        </authorList>
    </citation>
    <scope>NUCLEOTIDE SEQUENCE</scope>
</reference>
<dbReference type="EMBL" id="GEEE01001163">
    <property type="protein sequence ID" value="JAP62062.1"/>
    <property type="molecule type" value="Transcribed_RNA"/>
</dbReference>
<gene>
    <name evidence="2" type="primary">VMA5A</name>
    <name evidence="2" type="ORF">TR119492</name>
</gene>
<accession>A0A0V0J995</accession>
<dbReference type="Gene3D" id="3.40.50.410">
    <property type="entry name" value="von Willebrand factor, type A domain"/>
    <property type="match status" value="1"/>
</dbReference>
<organism evidence="2">
    <name type="scientific">Schistocephalus solidus</name>
    <name type="common">Tapeworm</name>
    <dbReference type="NCBI Taxonomy" id="70667"/>
    <lineage>
        <taxon>Eukaryota</taxon>
        <taxon>Metazoa</taxon>
        <taxon>Spiralia</taxon>
        <taxon>Lophotrochozoa</taxon>
        <taxon>Platyhelminthes</taxon>
        <taxon>Cestoda</taxon>
        <taxon>Eucestoda</taxon>
        <taxon>Diphyllobothriidea</taxon>
        <taxon>Diphyllobothriidae</taxon>
        <taxon>Schistocephalus</taxon>
    </lineage>
</organism>
<dbReference type="Pfam" id="PF13768">
    <property type="entry name" value="VWA_3"/>
    <property type="match status" value="2"/>
</dbReference>
<sequence length="104" mass="11209">KIIVLTDGDITNQTQVILLVRRNAKTTRLFAIGLGDGASTSLVTGVARAGGGKSASYEMRSMSGRKILQIVGFGSTFSALFDEPRDYTEESMNLALEYQKNMSA</sequence>
<dbReference type="InterPro" id="IPR036465">
    <property type="entry name" value="vWFA_dom_sf"/>
</dbReference>
<feature type="non-terminal residue" evidence="2">
    <location>
        <position position="1"/>
    </location>
</feature>
<name>A0A0V0J995_SCHSO</name>
<dbReference type="PANTHER" id="PTHR45737">
    <property type="entry name" value="VON WILLEBRAND FACTOR A DOMAIN-CONTAINING PROTEIN 5A"/>
    <property type="match status" value="1"/>
</dbReference>
<feature type="domain" description="VWFA" evidence="1">
    <location>
        <begin position="59"/>
        <end position="100"/>
    </location>
</feature>
<feature type="non-terminal residue" evidence="2">
    <location>
        <position position="104"/>
    </location>
</feature>
<dbReference type="InterPro" id="IPR002035">
    <property type="entry name" value="VWF_A"/>
</dbReference>
<feature type="domain" description="VWFA" evidence="1">
    <location>
        <begin position="2"/>
        <end position="53"/>
    </location>
</feature>
<dbReference type="AlphaFoldDB" id="A0A0V0J995"/>
<dbReference type="SUPFAM" id="SSF53300">
    <property type="entry name" value="vWA-like"/>
    <property type="match status" value="1"/>
</dbReference>